<sequence>MATLHLMVGLPCSGKTTLARELETRHNALRLSPDEWHIRLFGHDFGEGMDESDQTKHHDRHDAVESLMWGVAARVLVLGVDVILDFGCWVKSQRDEFRSKAHELGANFKIHFTDVSAEVLLERLKHRNASLPEGTFHIPETKLKEWMQLFEPPTQEELE</sequence>
<gene>
    <name evidence="1" type="ORF">NZD89_02860</name>
</gene>
<dbReference type="RefSeq" id="WP_268006340.1">
    <property type="nucleotide sequence ID" value="NZ_BSUT01000001.1"/>
</dbReference>
<accession>A0ABY6ZIZ6</accession>
<dbReference type="Proteomes" id="UP001164761">
    <property type="component" value="Chromosome"/>
</dbReference>
<reference evidence="1" key="1">
    <citation type="submission" date="2022-08" db="EMBL/GenBank/DDBJ databases">
        <title>Alicyclobacillus fastidiosus DSM 17978, complete genome.</title>
        <authorList>
            <person name="Wang Q."/>
            <person name="Cai R."/>
            <person name="Wang Z."/>
        </authorList>
    </citation>
    <scope>NUCLEOTIDE SEQUENCE</scope>
    <source>
        <strain evidence="1">DSM 17978</strain>
    </source>
</reference>
<dbReference type="EMBL" id="CP104067">
    <property type="protein sequence ID" value="WAH42457.1"/>
    <property type="molecule type" value="Genomic_DNA"/>
</dbReference>
<dbReference type="Pfam" id="PF13671">
    <property type="entry name" value="AAA_33"/>
    <property type="match status" value="1"/>
</dbReference>
<keyword evidence="2" id="KW-1185">Reference proteome</keyword>
<evidence type="ECO:0000313" key="1">
    <source>
        <dbReference type="EMBL" id="WAH42457.1"/>
    </source>
</evidence>
<dbReference type="InterPro" id="IPR027417">
    <property type="entry name" value="P-loop_NTPase"/>
</dbReference>
<name>A0ABY6ZIZ6_9BACL</name>
<dbReference type="Gene3D" id="3.40.50.300">
    <property type="entry name" value="P-loop containing nucleotide triphosphate hydrolases"/>
    <property type="match status" value="1"/>
</dbReference>
<dbReference type="SUPFAM" id="SSF52540">
    <property type="entry name" value="P-loop containing nucleoside triphosphate hydrolases"/>
    <property type="match status" value="1"/>
</dbReference>
<evidence type="ECO:0000313" key="2">
    <source>
        <dbReference type="Proteomes" id="UP001164761"/>
    </source>
</evidence>
<protein>
    <submittedName>
        <fullName evidence="1">AAA family ATPase</fullName>
    </submittedName>
</protein>
<dbReference type="PANTHER" id="PTHR37807:SF3">
    <property type="entry name" value="OS07G0160300 PROTEIN"/>
    <property type="match status" value="1"/>
</dbReference>
<organism evidence="1 2">
    <name type="scientific">Alicyclobacillus fastidiosus</name>
    <dbReference type="NCBI Taxonomy" id="392011"/>
    <lineage>
        <taxon>Bacteria</taxon>
        <taxon>Bacillati</taxon>
        <taxon>Bacillota</taxon>
        <taxon>Bacilli</taxon>
        <taxon>Bacillales</taxon>
        <taxon>Alicyclobacillaceae</taxon>
        <taxon>Alicyclobacillus</taxon>
    </lineage>
</organism>
<proteinExistence type="predicted"/>
<dbReference type="PANTHER" id="PTHR37807">
    <property type="entry name" value="OS07G0160300 PROTEIN"/>
    <property type="match status" value="1"/>
</dbReference>